<evidence type="ECO:0000313" key="3">
    <source>
        <dbReference type="Proteomes" id="UP001212803"/>
    </source>
</evidence>
<dbReference type="PRINTS" id="PR00080">
    <property type="entry name" value="SDRFAMILY"/>
</dbReference>
<name>A0ABY7MAW3_9CHLR</name>
<dbReference type="Gene3D" id="3.40.50.720">
    <property type="entry name" value="NAD(P)-binding Rossmann-like Domain"/>
    <property type="match status" value="1"/>
</dbReference>
<dbReference type="EMBL" id="CP115149">
    <property type="protein sequence ID" value="WBL37560.1"/>
    <property type="molecule type" value="Genomic_DNA"/>
</dbReference>
<dbReference type="InterPro" id="IPR002347">
    <property type="entry name" value="SDR_fam"/>
</dbReference>
<dbReference type="RefSeq" id="WP_270058074.1">
    <property type="nucleotide sequence ID" value="NZ_CP115149.1"/>
</dbReference>
<reference evidence="2 3" key="1">
    <citation type="journal article" date="2023" name="ISME J.">
        <title>Thermophilic Dehalococcoidia with unusual traits shed light on an unexpected past.</title>
        <authorList>
            <person name="Palmer M."/>
            <person name="Covington J.K."/>
            <person name="Zhou E.M."/>
            <person name="Thomas S.C."/>
            <person name="Habib N."/>
            <person name="Seymour C.O."/>
            <person name="Lai D."/>
            <person name="Johnston J."/>
            <person name="Hashimi A."/>
            <person name="Jiao J.Y."/>
            <person name="Muok A.R."/>
            <person name="Liu L."/>
            <person name="Xian W.D."/>
            <person name="Zhi X.Y."/>
            <person name="Li M.M."/>
            <person name="Silva L.P."/>
            <person name="Bowen B.P."/>
            <person name="Louie K."/>
            <person name="Briegel A."/>
            <person name="Pett-Ridge J."/>
            <person name="Weber P.K."/>
            <person name="Tocheva E.I."/>
            <person name="Woyke T."/>
            <person name="Northen T.R."/>
            <person name="Mayali X."/>
            <person name="Li W.J."/>
            <person name="Hedlund B.P."/>
        </authorList>
    </citation>
    <scope>NUCLEOTIDE SEQUENCE [LARGE SCALE GENOMIC DNA]</scope>
    <source>
        <strain evidence="2 3">YIM 72310</strain>
    </source>
</reference>
<dbReference type="PROSITE" id="PS00061">
    <property type="entry name" value="ADH_SHORT"/>
    <property type="match status" value="1"/>
</dbReference>
<protein>
    <submittedName>
        <fullName evidence="2">SDR family oxidoreductase</fullName>
    </submittedName>
</protein>
<dbReference type="InterPro" id="IPR020904">
    <property type="entry name" value="Sc_DH/Rdtase_CS"/>
</dbReference>
<dbReference type="PANTHER" id="PTHR42760">
    <property type="entry name" value="SHORT-CHAIN DEHYDROGENASES/REDUCTASES FAMILY MEMBER"/>
    <property type="match status" value="1"/>
</dbReference>
<dbReference type="PANTHER" id="PTHR42760:SF122">
    <property type="entry name" value="NAD(P)-BINDING PROTEIN"/>
    <property type="match status" value="1"/>
</dbReference>
<dbReference type="PRINTS" id="PR00081">
    <property type="entry name" value="GDHRDH"/>
</dbReference>
<evidence type="ECO:0000256" key="1">
    <source>
        <dbReference type="ARBA" id="ARBA00006484"/>
    </source>
</evidence>
<organism evidence="2 3">
    <name type="scientific">Tepidiforma flava</name>
    <dbReference type="NCBI Taxonomy" id="3004094"/>
    <lineage>
        <taxon>Bacteria</taxon>
        <taxon>Bacillati</taxon>
        <taxon>Chloroflexota</taxon>
        <taxon>Tepidiformia</taxon>
        <taxon>Tepidiformales</taxon>
        <taxon>Tepidiformaceae</taxon>
        <taxon>Tepidiforma</taxon>
    </lineage>
</organism>
<comment type="similarity">
    <text evidence="1">Belongs to the short-chain dehydrogenases/reductases (SDR) family.</text>
</comment>
<dbReference type="InterPro" id="IPR036291">
    <property type="entry name" value="NAD(P)-bd_dom_sf"/>
</dbReference>
<gene>
    <name evidence="2" type="ORF">O0235_12110</name>
</gene>
<proteinExistence type="inferred from homology"/>
<accession>A0ABY7MAW3</accession>
<sequence>MSVLFAREGARVLLVDRRLPAAEHTASLIAAEGGAAEPFEADVTSESACRAMVEYALGRWGRLDILVNNVGIGIAKRVTEVALEEWELQMRVNVTSMVLASKHAIPAMIASAGGGAVLNISSIASQKGRGLAPYAASKGAVEALTRAMAADHGREGIRVNAIAPGPAYTPMVAARGMPDAVREARRKSTALGLEGTAWDIAAAAVYLCSDEARWVTGVVLPVDGGVLVN</sequence>
<dbReference type="Pfam" id="PF13561">
    <property type="entry name" value="adh_short_C2"/>
    <property type="match status" value="1"/>
</dbReference>
<evidence type="ECO:0000313" key="2">
    <source>
        <dbReference type="EMBL" id="WBL37560.1"/>
    </source>
</evidence>
<keyword evidence="3" id="KW-1185">Reference proteome</keyword>
<dbReference type="SUPFAM" id="SSF51735">
    <property type="entry name" value="NAD(P)-binding Rossmann-fold domains"/>
    <property type="match status" value="1"/>
</dbReference>
<dbReference type="CDD" id="cd05233">
    <property type="entry name" value="SDR_c"/>
    <property type="match status" value="1"/>
</dbReference>
<dbReference type="Proteomes" id="UP001212803">
    <property type="component" value="Chromosome"/>
</dbReference>